<dbReference type="AlphaFoldDB" id="A0A7S1A549"/>
<reference evidence="1" key="1">
    <citation type="submission" date="2021-01" db="EMBL/GenBank/DDBJ databases">
        <authorList>
            <person name="Corre E."/>
            <person name="Pelletier E."/>
            <person name="Niang G."/>
            <person name="Scheremetjew M."/>
            <person name="Finn R."/>
            <person name="Kale V."/>
            <person name="Holt S."/>
            <person name="Cochrane G."/>
            <person name="Meng A."/>
            <person name="Brown T."/>
            <person name="Cohen L."/>
        </authorList>
    </citation>
    <scope>NUCLEOTIDE SEQUENCE</scope>
</reference>
<accession>A0A7S1A549</accession>
<sequence length="189" mass="19481">MAMSSKSVADGVGSSLDLVDRLGGVVRALATNVSTLPSTPRLPGGEAEAALLQHHMGCCAKLQETCRVVEMVQRVPVVVAPGGAIYMNPTAVPALLSTRQSPEHLIGVNSAESAVKISAQQTSTRALKPTSTTAHSTLCERVSQGVRAHAAQLLQPGGRFEAVAPVAGDAGDVGRFAQPPAKRARVKTS</sequence>
<organism evidence="1">
    <name type="scientific">Noctiluca scintillans</name>
    <name type="common">Sea sparkle</name>
    <name type="synonym">Red tide dinoflagellate</name>
    <dbReference type="NCBI Taxonomy" id="2966"/>
    <lineage>
        <taxon>Eukaryota</taxon>
        <taxon>Sar</taxon>
        <taxon>Alveolata</taxon>
        <taxon>Dinophyceae</taxon>
        <taxon>Noctilucales</taxon>
        <taxon>Noctilucaceae</taxon>
        <taxon>Noctiluca</taxon>
    </lineage>
</organism>
<proteinExistence type="predicted"/>
<protein>
    <submittedName>
        <fullName evidence="1">Uncharacterized protein</fullName>
    </submittedName>
</protein>
<dbReference type="EMBL" id="HBFQ01023395">
    <property type="protein sequence ID" value="CAD8842094.1"/>
    <property type="molecule type" value="Transcribed_RNA"/>
</dbReference>
<evidence type="ECO:0000313" key="1">
    <source>
        <dbReference type="EMBL" id="CAD8842094.1"/>
    </source>
</evidence>
<name>A0A7S1A549_NOCSC</name>
<gene>
    <name evidence="1" type="ORF">NSCI0253_LOCUS16442</name>
</gene>